<reference evidence="9" key="2">
    <citation type="submission" date="2025-08" db="UniProtKB">
        <authorList>
            <consortium name="Ensembl"/>
        </authorList>
    </citation>
    <scope>IDENTIFICATION</scope>
</reference>
<keyword evidence="4" id="KW-0539">Nucleus</keyword>
<dbReference type="PANTHER" id="PTHR23087">
    <property type="entry name" value="NONHISTONE CHROMOSOMAL PROTEIN HMG"/>
    <property type="match status" value="1"/>
</dbReference>
<comment type="similarity">
    <text evidence="2">Belongs to the HMGN family.</text>
</comment>
<evidence type="ECO:0000256" key="6">
    <source>
        <dbReference type="ARBA" id="ARBA00040304"/>
    </source>
</evidence>
<name>A0A4W2I267_BOBOX</name>
<dbReference type="PANTHER" id="PTHR23087:SF13">
    <property type="entry name" value="NON-HISTONE CHROMOSOMAL PROTEIN HMG-17"/>
    <property type="match status" value="1"/>
</dbReference>
<dbReference type="GO" id="GO:0006325">
    <property type="term" value="P:chromatin organization"/>
    <property type="evidence" value="ECO:0007669"/>
    <property type="project" value="TreeGrafter"/>
</dbReference>
<dbReference type="AlphaFoldDB" id="A0A4W2I267"/>
<dbReference type="GeneTree" id="ENSGT00950000182802"/>
<proteinExistence type="inferred from homology"/>
<evidence type="ECO:0000256" key="1">
    <source>
        <dbReference type="ARBA" id="ARBA00004123"/>
    </source>
</evidence>
<dbReference type="SMART" id="SM00527">
    <property type="entry name" value="HMG17"/>
    <property type="match status" value="1"/>
</dbReference>
<dbReference type="GO" id="GO:0000785">
    <property type="term" value="C:chromatin"/>
    <property type="evidence" value="ECO:0007669"/>
    <property type="project" value="InterPro"/>
</dbReference>
<feature type="compositionally biased region" description="Basic and acidic residues" evidence="8">
    <location>
        <begin position="10"/>
        <end position="29"/>
    </location>
</feature>
<reference evidence="9 10" key="1">
    <citation type="submission" date="2018-11" db="EMBL/GenBank/DDBJ databases">
        <title>Haplotype-resolved cattle genomes.</title>
        <authorList>
            <person name="Low W.Y."/>
            <person name="Tearle R."/>
            <person name="Bickhart D.M."/>
            <person name="Rosen B.D."/>
            <person name="Koren S."/>
            <person name="Rhie A."/>
            <person name="Hiendleder S."/>
            <person name="Phillippy A.M."/>
            <person name="Smith T.P.L."/>
            <person name="Williams J.L."/>
        </authorList>
    </citation>
    <scope>NUCLEOTIDE SEQUENCE [LARGE SCALE GENOMIC DNA]</scope>
</reference>
<keyword evidence="3" id="KW-0238">DNA-binding</keyword>
<evidence type="ECO:0000256" key="2">
    <source>
        <dbReference type="ARBA" id="ARBA00007696"/>
    </source>
</evidence>
<evidence type="ECO:0000313" key="9">
    <source>
        <dbReference type="Ensembl" id="ENSBIXP00005037786.1"/>
    </source>
</evidence>
<comment type="subcellular location">
    <subcellularLocation>
        <location evidence="1">Nucleus</location>
    </subcellularLocation>
</comment>
<organism evidence="9 10">
    <name type="scientific">Bos indicus x Bos taurus</name>
    <name type="common">Hybrid cattle</name>
    <dbReference type="NCBI Taxonomy" id="30522"/>
    <lineage>
        <taxon>Eukaryota</taxon>
        <taxon>Metazoa</taxon>
        <taxon>Chordata</taxon>
        <taxon>Craniata</taxon>
        <taxon>Vertebrata</taxon>
        <taxon>Euteleostomi</taxon>
        <taxon>Mammalia</taxon>
        <taxon>Eutheria</taxon>
        <taxon>Laurasiatheria</taxon>
        <taxon>Artiodactyla</taxon>
        <taxon>Ruminantia</taxon>
        <taxon>Pecora</taxon>
        <taxon>Bovidae</taxon>
        <taxon>Bovinae</taxon>
        <taxon>Bos</taxon>
    </lineage>
</organism>
<feature type="compositionally biased region" description="Basic residues" evidence="8">
    <location>
        <begin position="54"/>
        <end position="63"/>
    </location>
</feature>
<evidence type="ECO:0000256" key="5">
    <source>
        <dbReference type="ARBA" id="ARBA00037490"/>
    </source>
</evidence>
<evidence type="ECO:0000313" key="10">
    <source>
        <dbReference type="Proteomes" id="UP000429181"/>
    </source>
</evidence>
<dbReference type="GO" id="GO:0031492">
    <property type="term" value="F:nucleosomal DNA binding"/>
    <property type="evidence" value="ECO:0007669"/>
    <property type="project" value="InterPro"/>
</dbReference>
<dbReference type="GO" id="GO:0005634">
    <property type="term" value="C:nucleus"/>
    <property type="evidence" value="ECO:0007669"/>
    <property type="project" value="UniProtKB-SubCell"/>
</dbReference>
<dbReference type="InterPro" id="IPR000079">
    <property type="entry name" value="HMGN_fam"/>
</dbReference>
<evidence type="ECO:0000256" key="8">
    <source>
        <dbReference type="SAM" id="MobiDB-lite"/>
    </source>
</evidence>
<sequence length="135" mass="14762">LATVATMPRKKAEGDAKEDKAKVKDDPQRRSARLSTKPAPPMPESKPKKDPARKGPKLKKRKAGKDGNQFSSPADNGDAQIDQAWKADGAGHARGSVCISDNCVLLLIVQLEILFFKSSFIKMQNFILLFLKLGC</sequence>
<dbReference type="PRINTS" id="PR00925">
    <property type="entry name" value="NONHISHMG17"/>
</dbReference>
<dbReference type="Proteomes" id="UP000429181">
    <property type="component" value="Chromosome 24"/>
</dbReference>
<feature type="region of interest" description="Disordered" evidence="8">
    <location>
        <begin position="1"/>
        <end position="83"/>
    </location>
</feature>
<protein>
    <recommendedName>
        <fullName evidence="6">Non-histone chromosomal protein HMG-17</fullName>
    </recommendedName>
    <alternativeName>
        <fullName evidence="7">High mobility group nucleosome-binding domain-containing protein 2</fullName>
    </alternativeName>
</protein>
<comment type="function">
    <text evidence="5">Binds to the inner side of the nucleosomal DNA thus altering the interaction between the DNA and the histone octamer. May be involved in the process which maintains transcribable genes in a unique chromatin conformation.</text>
</comment>
<dbReference type="Pfam" id="PF01101">
    <property type="entry name" value="HMG14_17"/>
    <property type="match status" value="1"/>
</dbReference>
<evidence type="ECO:0000256" key="3">
    <source>
        <dbReference type="ARBA" id="ARBA00023125"/>
    </source>
</evidence>
<dbReference type="Ensembl" id="ENSBIXT00005047965.1">
    <property type="protein sequence ID" value="ENSBIXP00005037786.1"/>
    <property type="gene ID" value="ENSBIXG00005019757.1"/>
</dbReference>
<evidence type="ECO:0000256" key="4">
    <source>
        <dbReference type="ARBA" id="ARBA00023242"/>
    </source>
</evidence>
<accession>A0A4W2I267</accession>
<evidence type="ECO:0000256" key="7">
    <source>
        <dbReference type="ARBA" id="ARBA00042290"/>
    </source>
</evidence>